<gene>
    <name evidence="3" type="ORF">ACFQGP_08865</name>
</gene>
<feature type="coiled-coil region" evidence="1">
    <location>
        <begin position="478"/>
        <end position="505"/>
    </location>
</feature>
<feature type="coiled-coil region" evidence="1">
    <location>
        <begin position="683"/>
        <end position="747"/>
    </location>
</feature>
<reference evidence="4" key="1">
    <citation type="journal article" date="2019" name="Int. J. Syst. Evol. Microbiol.">
        <title>The Global Catalogue of Microorganisms (GCM) 10K type strain sequencing project: providing services to taxonomists for standard genome sequencing and annotation.</title>
        <authorList>
            <consortium name="The Broad Institute Genomics Platform"/>
            <consortium name="The Broad Institute Genome Sequencing Center for Infectious Disease"/>
            <person name="Wu L."/>
            <person name="Ma J."/>
        </authorList>
    </citation>
    <scope>NUCLEOTIDE SEQUENCE [LARGE SCALE GENOMIC DNA]</scope>
    <source>
        <strain evidence="4">CCM 8904</strain>
    </source>
</reference>
<evidence type="ECO:0000313" key="4">
    <source>
        <dbReference type="Proteomes" id="UP001596289"/>
    </source>
</evidence>
<proteinExistence type="predicted"/>
<dbReference type="InterPro" id="IPR038734">
    <property type="entry name" value="YhaN_AAA"/>
</dbReference>
<dbReference type="PANTHER" id="PTHR41259">
    <property type="entry name" value="DOUBLE-STRAND BREAK REPAIR RAD50 ATPASE, PUTATIVE-RELATED"/>
    <property type="match status" value="1"/>
</dbReference>
<dbReference type="Proteomes" id="UP001596289">
    <property type="component" value="Unassembled WGS sequence"/>
</dbReference>
<evidence type="ECO:0000313" key="3">
    <source>
        <dbReference type="EMBL" id="MFC6170684.1"/>
    </source>
</evidence>
<dbReference type="RefSeq" id="WP_125551528.1">
    <property type="nucleotide sequence ID" value="NZ_JBHSSL010000050.1"/>
</dbReference>
<keyword evidence="4" id="KW-1185">Reference proteome</keyword>
<protein>
    <submittedName>
        <fullName evidence="3">AAA family ATPase</fullName>
    </submittedName>
</protein>
<feature type="coiled-coil region" evidence="1">
    <location>
        <begin position="182"/>
        <end position="209"/>
    </location>
</feature>
<feature type="domain" description="YhaN AAA" evidence="2">
    <location>
        <begin position="1"/>
        <end position="201"/>
    </location>
</feature>
<keyword evidence="1" id="KW-0175">Coiled coil</keyword>
<organism evidence="3 4">
    <name type="scientific">Loigolactobacillus jiayinensis</name>
    <dbReference type="NCBI Taxonomy" id="2486016"/>
    <lineage>
        <taxon>Bacteria</taxon>
        <taxon>Bacillati</taxon>
        <taxon>Bacillota</taxon>
        <taxon>Bacilli</taxon>
        <taxon>Lactobacillales</taxon>
        <taxon>Lactobacillaceae</taxon>
        <taxon>Loigolactobacillus</taxon>
    </lineage>
</organism>
<feature type="coiled-coil region" evidence="1">
    <location>
        <begin position="326"/>
        <end position="412"/>
    </location>
</feature>
<dbReference type="SUPFAM" id="SSF52540">
    <property type="entry name" value="P-loop containing nucleoside triphosphate hydrolases"/>
    <property type="match status" value="1"/>
</dbReference>
<dbReference type="PANTHER" id="PTHR41259:SF1">
    <property type="entry name" value="DOUBLE-STRAND BREAK REPAIR RAD50 ATPASE, PUTATIVE-RELATED"/>
    <property type="match status" value="1"/>
</dbReference>
<dbReference type="Gene3D" id="3.40.50.300">
    <property type="entry name" value="P-loop containing nucleotide triphosphate hydrolases"/>
    <property type="match status" value="2"/>
</dbReference>
<dbReference type="Pfam" id="PF13514">
    <property type="entry name" value="AAA_27"/>
    <property type="match status" value="1"/>
</dbReference>
<evidence type="ECO:0000259" key="2">
    <source>
        <dbReference type="Pfam" id="PF13514"/>
    </source>
</evidence>
<evidence type="ECO:0000256" key="1">
    <source>
        <dbReference type="SAM" id="Coils"/>
    </source>
</evidence>
<name>A0ABW1RFV4_9LACO</name>
<dbReference type="InterPro" id="IPR027417">
    <property type="entry name" value="P-loop_NTPase"/>
</dbReference>
<accession>A0ABW1RFV4</accession>
<comment type="caution">
    <text evidence="3">The sequence shown here is derived from an EMBL/GenBank/DDBJ whole genome shotgun (WGS) entry which is preliminary data.</text>
</comment>
<sequence>MRIEAVDIFGFGKWYDQHFDFDPQLQVFQGANEAGKSTLSAFIDGVLFGFATKKKPYAQYLPKSGHSYGGQITVVQHGQRYVVKRVAGRAGGEVTVTDAAGQQHDAAFLQQLLAPIDGPLFRQIFRFNQQDLLAIFQLQQADLSRHLLTVGAAGSQEWLGLAQKYRREAARLYKPRGRVWPLNQALSKLDELNAKLASAQATLPAYLTQQQQVDRQKAAVQTLGQQISASRAKVSALTQLQAAWPNYQAWQTVRQQIAQQPAALSPQVYQDYQALQQKRASSHAELQQLAAKLNAVTDQQQLAPAFLFYQQHQAEFDAQLAQVADVQTAVQVSAQLQQQQQDLQEESQQLQVQLGTKQAVQPLSELDFTQARNNQQQRQKLQQQIQQRQQALQQQTTQNQVLEQQVAHLEGQLQQPQRRSQRSKQQPTYLVWGIVAVIGLFLPGWLKLVTVVGLALGGWQFQRQQQAPATTDPVQQQWQQALAELDQHQAQLAALTQQQTTAQGNLTAYTAAWESLKARYGYADLSDDVILNHQHDLQRLLACQQQNQELAQRQSDATYQIQQWLAGFNFAHDWLPLAAAEPAAAIAQATNFVTAQQQQLADLRDGDQNYAYYQQQTTRVQQAIAGIDQQLHQLLAQHDLVSEHELKQRQQADQSQQQLAEREQVLATQISADLPNLQHYADLNVLTTELQTRQTELQQQQSQLDTAQRQLTTGQTQLTQLASDGSYRVLRQQVAQQEAEISTLTQRWLSYQLAAQWIEQTLSQASQQRLPAMLTLAEKYFAILTQQRYVRIKLTTTQITVVRQDKQQFAVGELSQGTAEQLYVALRLAFAQTISDVQRLPLVIDDSFVNFDAARQQQVLTLLAELSRTNQVIYFTAQTVSPQVGQVTVLTAQ</sequence>
<dbReference type="EMBL" id="JBHSSL010000050">
    <property type="protein sequence ID" value="MFC6170684.1"/>
    <property type="molecule type" value="Genomic_DNA"/>
</dbReference>